<proteinExistence type="predicted"/>
<dbReference type="AlphaFoldDB" id="A0A221WCB3"/>
<protein>
    <submittedName>
        <fullName evidence="1">Spore coat polysaccharide biosynthesis protein SpsA</fullName>
    </submittedName>
</protein>
<dbReference type="RefSeq" id="WP_093943778.1">
    <property type="nucleotide sequence ID" value="NZ_CP022521.1"/>
</dbReference>
<dbReference type="PANTHER" id="PTHR43685:SF2">
    <property type="entry name" value="GLYCOSYLTRANSFERASE 2-LIKE DOMAIN-CONTAINING PROTEIN"/>
    <property type="match status" value="1"/>
</dbReference>
<dbReference type="InterPro" id="IPR001173">
    <property type="entry name" value="Glyco_trans_2-like"/>
</dbReference>
<name>A0A221WCB3_9PSEU</name>
<gene>
    <name evidence="1" type="primary">spsA</name>
    <name evidence="1" type="ORF">AHOG_26575</name>
</gene>
<evidence type="ECO:0000313" key="1">
    <source>
        <dbReference type="EMBL" id="ASO22917.1"/>
    </source>
</evidence>
<sequence>MNEHPPVPRTRAPGFIGSAAPPVTVGLPVYNGEDFLERALDSLIGQQGVDFEIHIADNHSTDATEEICRDYAARDDRVRYIRRGSDIGVMANHNQLVQQARSPFFAWSGHDDVWLPDRLRRCLDALLAEPAAVLASTSATEIDAADQPVGSWHNQCRVDHPDPVTRLFDLLSVRHHNYYCYGLIRRTALVETMLNPPIKAGDRVLIAELALRGPFVDITDELLLHRMHSGRISQSVGPREFYRSQCGDHAKTIVLPNVEEGRWFLRAVLRSPLPTRERARALYALRPWLRDNAMPMARNLARAAVDGARLLADGSRSGPRR</sequence>
<accession>A0A221WCB3</accession>
<dbReference type="InterPro" id="IPR029044">
    <property type="entry name" value="Nucleotide-diphossugar_trans"/>
</dbReference>
<reference evidence="1 2" key="1">
    <citation type="submission" date="2017-07" db="EMBL/GenBank/DDBJ databases">
        <title>Complete genome sequence of Actinoalloteichus hoggarensis DSM 45943, type strain of Actinoalloteichus hoggarensis.</title>
        <authorList>
            <person name="Ruckert C."/>
            <person name="Nouioui I."/>
            <person name="Willmese J."/>
            <person name="van Wezel G."/>
            <person name="Klenk H.-P."/>
            <person name="Kalinowski J."/>
            <person name="Zotchev S.B."/>
        </authorList>
    </citation>
    <scope>NUCLEOTIDE SEQUENCE [LARGE SCALE GENOMIC DNA]</scope>
    <source>
        <strain evidence="1 2">DSM 45943</strain>
    </source>
</reference>
<dbReference type="InterPro" id="IPR050834">
    <property type="entry name" value="Glycosyltransf_2"/>
</dbReference>
<dbReference type="EMBL" id="CP022521">
    <property type="protein sequence ID" value="ASO22917.1"/>
    <property type="molecule type" value="Genomic_DNA"/>
</dbReference>
<organism evidence="1 2">
    <name type="scientific">Actinoalloteichus hoggarensis</name>
    <dbReference type="NCBI Taxonomy" id="1470176"/>
    <lineage>
        <taxon>Bacteria</taxon>
        <taxon>Bacillati</taxon>
        <taxon>Actinomycetota</taxon>
        <taxon>Actinomycetes</taxon>
        <taxon>Pseudonocardiales</taxon>
        <taxon>Pseudonocardiaceae</taxon>
        <taxon>Actinoalloteichus</taxon>
    </lineage>
</organism>
<dbReference type="Proteomes" id="UP000204221">
    <property type="component" value="Chromosome"/>
</dbReference>
<dbReference type="Gene3D" id="3.90.550.10">
    <property type="entry name" value="Spore Coat Polysaccharide Biosynthesis Protein SpsA, Chain A"/>
    <property type="match status" value="1"/>
</dbReference>
<dbReference type="OrthoDB" id="3177103at2"/>
<dbReference type="PANTHER" id="PTHR43685">
    <property type="entry name" value="GLYCOSYLTRANSFERASE"/>
    <property type="match status" value="1"/>
</dbReference>
<dbReference type="SUPFAM" id="SSF53448">
    <property type="entry name" value="Nucleotide-diphospho-sugar transferases"/>
    <property type="match status" value="1"/>
</dbReference>
<evidence type="ECO:0000313" key="2">
    <source>
        <dbReference type="Proteomes" id="UP000204221"/>
    </source>
</evidence>
<dbReference type="KEGG" id="ahg:AHOG_26575"/>
<dbReference type="Pfam" id="PF00535">
    <property type="entry name" value="Glycos_transf_2"/>
    <property type="match status" value="1"/>
</dbReference>
<keyword evidence="2" id="KW-1185">Reference proteome</keyword>